<dbReference type="PROSITE" id="PS51032">
    <property type="entry name" value="AP2_ERF"/>
    <property type="match status" value="1"/>
</dbReference>
<evidence type="ECO:0000256" key="5">
    <source>
        <dbReference type="ARBA" id="ARBA00023242"/>
    </source>
</evidence>
<dbReference type="EMBL" id="RXGB01017526">
    <property type="protein sequence ID" value="TMW82733.1"/>
    <property type="molecule type" value="Genomic_DNA"/>
</dbReference>
<dbReference type="SUPFAM" id="SSF54171">
    <property type="entry name" value="DNA-binding domain"/>
    <property type="match status" value="1"/>
</dbReference>
<feature type="region of interest" description="Disordered" evidence="6">
    <location>
        <begin position="161"/>
        <end position="192"/>
    </location>
</feature>
<keyword evidence="4" id="KW-0804">Transcription</keyword>
<feature type="domain" description="AP2/ERF" evidence="7">
    <location>
        <begin position="107"/>
        <end position="166"/>
    </location>
</feature>
<comment type="subcellular location">
    <subcellularLocation>
        <location evidence="1">Nucleus</location>
    </subcellularLocation>
</comment>
<accession>A0A6N2AS75</accession>
<evidence type="ECO:0000256" key="1">
    <source>
        <dbReference type="ARBA" id="ARBA00004123"/>
    </source>
</evidence>
<gene>
    <name evidence="8" type="ORF">EJD97_005100</name>
</gene>
<keyword evidence="2" id="KW-0805">Transcription regulation</keyword>
<evidence type="ECO:0000256" key="2">
    <source>
        <dbReference type="ARBA" id="ARBA00023015"/>
    </source>
</evidence>
<reference evidence="8" key="1">
    <citation type="submission" date="2019-05" db="EMBL/GenBank/DDBJ databases">
        <title>The de novo reference genome and transcriptome assemblies of the wild tomato species Solanum chilense.</title>
        <authorList>
            <person name="Stam R."/>
            <person name="Nosenko T."/>
            <person name="Hoerger A.C."/>
            <person name="Stephan W."/>
            <person name="Seidel M.A."/>
            <person name="Kuhn J.M.M."/>
            <person name="Haberer G."/>
            <person name="Tellier A."/>
        </authorList>
    </citation>
    <scope>NUCLEOTIDE SEQUENCE</scope>
    <source>
        <tissue evidence="8">Mature leaves</tissue>
    </source>
</reference>
<proteinExistence type="predicted"/>
<dbReference type="InterPro" id="IPR001471">
    <property type="entry name" value="AP2/ERF_dom"/>
</dbReference>
<dbReference type="CDD" id="cd00018">
    <property type="entry name" value="AP2"/>
    <property type="match status" value="1"/>
</dbReference>
<dbReference type="SMART" id="SM00380">
    <property type="entry name" value="AP2"/>
    <property type="match status" value="1"/>
</dbReference>
<sequence length="350" mass="39303">MLKPLSSKFENLGRNMKKKVDTNRLVRKIRIVCNDPDATDDSSDDDSRCKRFVREIKLQIGNSFDLRKDSEIECSFQDSNNGERKTKKEGLVKPLIQPRPAGGLLSKYKGVRQRKWGKWAAEIRDPFKGRRVWLGTYNTAVEASRAYELKRLEFETRAKISRTNVSKESSGSMVSEYQNQSQNVASGVSEDYAESSVSRTSHSLSSSSVLELDTLTSVSTSAPILRLNGLNDNEKASNVAPLEANVVEQEVPELAMMEETLPLSQIGESMDLDLELESFLIGADDFNQHLDEFVVNDFEDPPVYLIEGDEQLPTGLPDFDDFNFDGYNESFSWMDDAPRTNGTSLNIACP</sequence>
<feature type="compositionally biased region" description="Polar residues" evidence="6">
    <location>
        <begin position="161"/>
        <end position="186"/>
    </location>
</feature>
<evidence type="ECO:0000256" key="6">
    <source>
        <dbReference type="SAM" id="MobiDB-lite"/>
    </source>
</evidence>
<evidence type="ECO:0000313" key="8">
    <source>
        <dbReference type="EMBL" id="TMW82733.1"/>
    </source>
</evidence>
<dbReference type="GO" id="GO:0003700">
    <property type="term" value="F:DNA-binding transcription factor activity"/>
    <property type="evidence" value="ECO:0007669"/>
    <property type="project" value="InterPro"/>
</dbReference>
<organism evidence="8">
    <name type="scientific">Solanum chilense</name>
    <name type="common">Tomato</name>
    <name type="synonym">Lycopersicon chilense</name>
    <dbReference type="NCBI Taxonomy" id="4083"/>
    <lineage>
        <taxon>Eukaryota</taxon>
        <taxon>Viridiplantae</taxon>
        <taxon>Streptophyta</taxon>
        <taxon>Embryophyta</taxon>
        <taxon>Tracheophyta</taxon>
        <taxon>Spermatophyta</taxon>
        <taxon>Magnoliopsida</taxon>
        <taxon>eudicotyledons</taxon>
        <taxon>Gunneridae</taxon>
        <taxon>Pentapetalae</taxon>
        <taxon>asterids</taxon>
        <taxon>lamiids</taxon>
        <taxon>Solanales</taxon>
        <taxon>Solanaceae</taxon>
        <taxon>Solanoideae</taxon>
        <taxon>Solaneae</taxon>
        <taxon>Solanum</taxon>
        <taxon>Solanum subgen. Lycopersicon</taxon>
    </lineage>
</organism>
<dbReference type="PANTHER" id="PTHR31194">
    <property type="entry name" value="SHN SHINE , DNA BINDING / TRANSCRIPTION FACTOR"/>
    <property type="match status" value="1"/>
</dbReference>
<dbReference type="AlphaFoldDB" id="A0A6N2AS75"/>
<comment type="caution">
    <text evidence="8">The sequence shown here is derived from an EMBL/GenBank/DDBJ whole genome shotgun (WGS) entry which is preliminary data.</text>
</comment>
<dbReference type="Pfam" id="PF00847">
    <property type="entry name" value="AP2"/>
    <property type="match status" value="1"/>
</dbReference>
<dbReference type="GO" id="GO:0003677">
    <property type="term" value="F:DNA binding"/>
    <property type="evidence" value="ECO:0007669"/>
    <property type="project" value="UniProtKB-KW"/>
</dbReference>
<evidence type="ECO:0000256" key="4">
    <source>
        <dbReference type="ARBA" id="ARBA00023163"/>
    </source>
</evidence>
<protein>
    <recommendedName>
        <fullName evidence="7">AP2/ERF domain-containing protein</fullName>
    </recommendedName>
</protein>
<dbReference type="InterPro" id="IPR050913">
    <property type="entry name" value="AP2/ERF_ERF"/>
</dbReference>
<dbReference type="Gene3D" id="3.30.730.10">
    <property type="entry name" value="AP2/ERF domain"/>
    <property type="match status" value="1"/>
</dbReference>
<name>A0A6N2AS75_SOLCI</name>
<dbReference type="InterPro" id="IPR036955">
    <property type="entry name" value="AP2/ERF_dom_sf"/>
</dbReference>
<dbReference type="GO" id="GO:0005634">
    <property type="term" value="C:nucleus"/>
    <property type="evidence" value="ECO:0007669"/>
    <property type="project" value="UniProtKB-SubCell"/>
</dbReference>
<dbReference type="PRINTS" id="PR00367">
    <property type="entry name" value="ETHRSPELEMNT"/>
</dbReference>
<dbReference type="InterPro" id="IPR016177">
    <property type="entry name" value="DNA-bd_dom_sf"/>
</dbReference>
<dbReference type="PANTHER" id="PTHR31194:SF62">
    <property type="entry name" value="ETHYLENE-RESPONSIVE TRANSCRIPTION FACTOR ERF118"/>
    <property type="match status" value="1"/>
</dbReference>
<evidence type="ECO:0000256" key="3">
    <source>
        <dbReference type="ARBA" id="ARBA00023125"/>
    </source>
</evidence>
<keyword evidence="5" id="KW-0539">Nucleus</keyword>
<keyword evidence="3" id="KW-0238">DNA-binding</keyword>
<evidence type="ECO:0000259" key="7">
    <source>
        <dbReference type="PROSITE" id="PS51032"/>
    </source>
</evidence>